<gene>
    <name evidence="1" type="ORF">CEPIT_LOCUS44339</name>
</gene>
<reference evidence="1" key="1">
    <citation type="submission" date="2022-07" db="EMBL/GenBank/DDBJ databases">
        <authorList>
            <person name="Macas J."/>
            <person name="Novak P."/>
            <person name="Neumann P."/>
        </authorList>
    </citation>
    <scope>NUCLEOTIDE SEQUENCE</scope>
</reference>
<dbReference type="Proteomes" id="UP001152523">
    <property type="component" value="Unassembled WGS sequence"/>
</dbReference>
<evidence type="ECO:0000313" key="1">
    <source>
        <dbReference type="EMBL" id="CAH9148220.1"/>
    </source>
</evidence>
<comment type="caution">
    <text evidence="1">The sequence shown here is derived from an EMBL/GenBank/DDBJ whole genome shotgun (WGS) entry which is preliminary data.</text>
</comment>
<proteinExistence type="predicted"/>
<dbReference type="AlphaFoldDB" id="A0AAV0GJT1"/>
<name>A0AAV0GJT1_9ASTE</name>
<evidence type="ECO:0000313" key="2">
    <source>
        <dbReference type="Proteomes" id="UP001152523"/>
    </source>
</evidence>
<protein>
    <submittedName>
        <fullName evidence="1">Uncharacterized protein</fullName>
    </submittedName>
</protein>
<accession>A0AAV0GJT1</accession>
<keyword evidence="2" id="KW-1185">Reference proteome</keyword>
<dbReference type="EMBL" id="CAMAPF010001157">
    <property type="protein sequence ID" value="CAH9148220.1"/>
    <property type="molecule type" value="Genomic_DNA"/>
</dbReference>
<sequence>MNTLLSAIKWISKKRRGSTLKAKAGRLAFCAAVYHIWQARNNVRFDEATRTEDDVVAKIKHVVYKILYSIYPHDLVNF</sequence>
<organism evidence="1 2">
    <name type="scientific">Cuscuta epithymum</name>
    <dbReference type="NCBI Taxonomy" id="186058"/>
    <lineage>
        <taxon>Eukaryota</taxon>
        <taxon>Viridiplantae</taxon>
        <taxon>Streptophyta</taxon>
        <taxon>Embryophyta</taxon>
        <taxon>Tracheophyta</taxon>
        <taxon>Spermatophyta</taxon>
        <taxon>Magnoliopsida</taxon>
        <taxon>eudicotyledons</taxon>
        <taxon>Gunneridae</taxon>
        <taxon>Pentapetalae</taxon>
        <taxon>asterids</taxon>
        <taxon>lamiids</taxon>
        <taxon>Solanales</taxon>
        <taxon>Convolvulaceae</taxon>
        <taxon>Cuscuteae</taxon>
        <taxon>Cuscuta</taxon>
        <taxon>Cuscuta subgen. Cuscuta</taxon>
    </lineage>
</organism>